<dbReference type="Pfam" id="PF02386">
    <property type="entry name" value="TrkH"/>
    <property type="match status" value="1"/>
</dbReference>
<dbReference type="PANTHER" id="PTHR32024:SF1">
    <property type="entry name" value="KTR SYSTEM POTASSIUM UPTAKE PROTEIN B"/>
    <property type="match status" value="1"/>
</dbReference>
<evidence type="ECO:0000256" key="8">
    <source>
        <dbReference type="ARBA" id="ARBA00023065"/>
    </source>
</evidence>
<keyword evidence="12" id="KW-1185">Reference proteome</keyword>
<feature type="transmembrane region" description="Helical" evidence="10">
    <location>
        <begin position="224"/>
        <end position="245"/>
    </location>
</feature>
<dbReference type="PANTHER" id="PTHR32024">
    <property type="entry name" value="TRK SYSTEM POTASSIUM UPTAKE PROTEIN TRKG-RELATED"/>
    <property type="match status" value="1"/>
</dbReference>
<keyword evidence="5 10" id="KW-0812">Transmembrane</keyword>
<reference evidence="11 12" key="1">
    <citation type="submission" date="2018-04" db="EMBL/GenBank/DDBJ databases">
        <title>Genomic Encyclopedia of Archaeal and Bacterial Type Strains, Phase II (KMG-II): from individual species to whole genera.</title>
        <authorList>
            <person name="Goeker M."/>
        </authorList>
    </citation>
    <scope>NUCLEOTIDE SEQUENCE [LARGE SCALE GENOMIC DNA]</scope>
    <source>
        <strain evidence="11 12">DSM 45169</strain>
    </source>
</reference>
<accession>A0A2T4ZAZ7</accession>
<evidence type="ECO:0000256" key="10">
    <source>
        <dbReference type="SAM" id="Phobius"/>
    </source>
</evidence>
<keyword evidence="9 10" id="KW-0472">Membrane</keyword>
<dbReference type="RefSeq" id="WP_107725787.1">
    <property type="nucleotide sequence ID" value="NZ_PZZP01000001.1"/>
</dbReference>
<dbReference type="EMBL" id="PZZP01000001">
    <property type="protein sequence ID" value="PTM59062.1"/>
    <property type="molecule type" value="Genomic_DNA"/>
</dbReference>
<proteinExistence type="predicted"/>
<dbReference type="NCBIfam" id="TIGR00933">
    <property type="entry name" value="2a38"/>
    <property type="match status" value="1"/>
</dbReference>
<keyword evidence="7 10" id="KW-1133">Transmembrane helix</keyword>
<evidence type="ECO:0000313" key="12">
    <source>
        <dbReference type="Proteomes" id="UP000241639"/>
    </source>
</evidence>
<sequence length="440" mass="47468">MAKYQFTPAQALVLGFGMMILIGTILLSLPIATESGEPLPILDALFTATSAVCVTGLVVVDTGSTFSTFGECVIMLLIQVGGLGFMTFGIVFALLLGKKIGIKERLILQQTFHQTKLQGLVKLALLVLTLTLIIEGIGFTLLAIRWIPEWGWSEGLYLALFHTISAFNNAGFDLFGDSLIGYVGDPLINLTITALFILGGIGFVVIAEILQYPSTRRLSLHTKLVLSVTGGLILIGTVIILIIEWRNPETLASMPLATKFFASFFQGVTPRTAGFSTMDIADMYPATQFIIIMLMFVGASPSSTGGGIKTTTFILVLLAVWAMIRGKADVVAFQRRIPHEQVYRALTVLVIALSLIIVVTILLTLTDHTDLMTSLFETVSAAGTVGLSLGLTSELTPLGKILITITMFAGRLGPMTLAFAIAQRVETKNFRYPEEKPLIG</sequence>
<feature type="transmembrane region" description="Helical" evidence="10">
    <location>
        <begin position="306"/>
        <end position="324"/>
    </location>
</feature>
<name>A0A2T4ZAZ7_9BACL</name>
<dbReference type="GO" id="GO:0005886">
    <property type="term" value="C:plasma membrane"/>
    <property type="evidence" value="ECO:0007669"/>
    <property type="project" value="UniProtKB-SubCell"/>
</dbReference>
<keyword evidence="6" id="KW-0630">Potassium</keyword>
<evidence type="ECO:0000256" key="9">
    <source>
        <dbReference type="ARBA" id="ARBA00023136"/>
    </source>
</evidence>
<evidence type="ECO:0000256" key="7">
    <source>
        <dbReference type="ARBA" id="ARBA00022989"/>
    </source>
</evidence>
<feature type="transmembrane region" description="Helical" evidence="10">
    <location>
        <begin position="345"/>
        <end position="365"/>
    </location>
</feature>
<dbReference type="InterPro" id="IPR004772">
    <property type="entry name" value="TrkH"/>
</dbReference>
<gene>
    <name evidence="11" type="ORF">C8J48_1663</name>
</gene>
<dbReference type="GO" id="GO:0015379">
    <property type="term" value="F:potassium:chloride symporter activity"/>
    <property type="evidence" value="ECO:0007669"/>
    <property type="project" value="InterPro"/>
</dbReference>
<dbReference type="OrthoDB" id="9810952at2"/>
<keyword evidence="2" id="KW-0813">Transport</keyword>
<keyword evidence="4" id="KW-0633">Potassium transport</keyword>
<organism evidence="11 12">
    <name type="scientific">Desmospora activa DSM 45169</name>
    <dbReference type="NCBI Taxonomy" id="1121389"/>
    <lineage>
        <taxon>Bacteria</taxon>
        <taxon>Bacillati</taxon>
        <taxon>Bacillota</taxon>
        <taxon>Bacilli</taxon>
        <taxon>Bacillales</taxon>
        <taxon>Thermoactinomycetaceae</taxon>
        <taxon>Desmospora</taxon>
    </lineage>
</organism>
<keyword evidence="8" id="KW-0406">Ion transport</keyword>
<protein>
    <submittedName>
        <fullName evidence="11">Trk system potassium uptake protein TrkH</fullName>
    </submittedName>
</protein>
<feature type="transmembrane region" description="Helical" evidence="10">
    <location>
        <begin position="72"/>
        <end position="96"/>
    </location>
</feature>
<comment type="caution">
    <text evidence="11">The sequence shown here is derived from an EMBL/GenBank/DDBJ whole genome shotgun (WGS) entry which is preliminary data.</text>
</comment>
<dbReference type="Proteomes" id="UP000241639">
    <property type="component" value="Unassembled WGS sequence"/>
</dbReference>
<evidence type="ECO:0000256" key="3">
    <source>
        <dbReference type="ARBA" id="ARBA00022475"/>
    </source>
</evidence>
<evidence type="ECO:0000256" key="2">
    <source>
        <dbReference type="ARBA" id="ARBA00022448"/>
    </source>
</evidence>
<dbReference type="InterPro" id="IPR003445">
    <property type="entry name" value="Cat_transpt"/>
</dbReference>
<feature type="transmembrane region" description="Helical" evidence="10">
    <location>
        <begin position="39"/>
        <end position="60"/>
    </location>
</feature>
<feature type="transmembrane region" description="Helical" evidence="10">
    <location>
        <begin position="401"/>
        <end position="422"/>
    </location>
</feature>
<evidence type="ECO:0000256" key="1">
    <source>
        <dbReference type="ARBA" id="ARBA00004651"/>
    </source>
</evidence>
<comment type="subcellular location">
    <subcellularLocation>
        <location evidence="1">Cell membrane</location>
        <topology evidence="1">Multi-pass membrane protein</topology>
    </subcellularLocation>
</comment>
<keyword evidence="3" id="KW-1003">Cell membrane</keyword>
<evidence type="ECO:0000256" key="6">
    <source>
        <dbReference type="ARBA" id="ARBA00022958"/>
    </source>
</evidence>
<evidence type="ECO:0000256" key="4">
    <source>
        <dbReference type="ARBA" id="ARBA00022538"/>
    </source>
</evidence>
<dbReference type="AlphaFoldDB" id="A0A2T4ZAZ7"/>
<feature type="transmembrane region" description="Helical" evidence="10">
    <location>
        <begin position="12"/>
        <end position="33"/>
    </location>
</feature>
<feature type="transmembrane region" description="Helical" evidence="10">
    <location>
        <begin position="187"/>
        <end position="212"/>
    </location>
</feature>
<evidence type="ECO:0000256" key="5">
    <source>
        <dbReference type="ARBA" id="ARBA00022692"/>
    </source>
</evidence>
<evidence type="ECO:0000313" key="11">
    <source>
        <dbReference type="EMBL" id="PTM59062.1"/>
    </source>
</evidence>
<feature type="transmembrane region" description="Helical" evidence="10">
    <location>
        <begin position="123"/>
        <end position="144"/>
    </location>
</feature>